<gene>
    <name evidence="8" type="ORF">NQ314_001076</name>
</gene>
<dbReference type="AlphaFoldDB" id="A0AAV8ZU80"/>
<dbReference type="PANTHER" id="PTHR46015:SF1">
    <property type="entry name" value="HOMOCYSTEINE S-METHYLTRANSFERASE-LIKE ISOFORM 1"/>
    <property type="match status" value="1"/>
</dbReference>
<dbReference type="GO" id="GO:0033528">
    <property type="term" value="P:S-methylmethionine cycle"/>
    <property type="evidence" value="ECO:0007669"/>
    <property type="project" value="TreeGrafter"/>
</dbReference>
<dbReference type="InterPro" id="IPR051486">
    <property type="entry name" value="Hcy_S-methyltransferase"/>
</dbReference>
<organism evidence="8 9">
    <name type="scientific">Rhamnusium bicolor</name>
    <dbReference type="NCBI Taxonomy" id="1586634"/>
    <lineage>
        <taxon>Eukaryota</taxon>
        <taxon>Metazoa</taxon>
        <taxon>Ecdysozoa</taxon>
        <taxon>Arthropoda</taxon>
        <taxon>Hexapoda</taxon>
        <taxon>Insecta</taxon>
        <taxon>Pterygota</taxon>
        <taxon>Neoptera</taxon>
        <taxon>Endopterygota</taxon>
        <taxon>Coleoptera</taxon>
        <taxon>Polyphaga</taxon>
        <taxon>Cucujiformia</taxon>
        <taxon>Chrysomeloidea</taxon>
        <taxon>Cerambycidae</taxon>
        <taxon>Lepturinae</taxon>
        <taxon>Rhagiini</taxon>
        <taxon>Rhamnusium</taxon>
    </lineage>
</organism>
<evidence type="ECO:0000313" key="8">
    <source>
        <dbReference type="EMBL" id="KAJ8970694.1"/>
    </source>
</evidence>
<proteinExistence type="predicted"/>
<dbReference type="GO" id="GO:0009086">
    <property type="term" value="P:methionine biosynthetic process"/>
    <property type="evidence" value="ECO:0007669"/>
    <property type="project" value="TreeGrafter"/>
</dbReference>
<evidence type="ECO:0000313" key="9">
    <source>
        <dbReference type="Proteomes" id="UP001162156"/>
    </source>
</evidence>
<comment type="caution">
    <text evidence="8">The sequence shown here is derived from an EMBL/GenBank/DDBJ whole genome shotgun (WGS) entry which is preliminary data.</text>
</comment>
<evidence type="ECO:0000256" key="3">
    <source>
        <dbReference type="ARBA" id="ARBA00022723"/>
    </source>
</evidence>
<dbReference type="Proteomes" id="UP001162156">
    <property type="component" value="Unassembled WGS sequence"/>
</dbReference>
<evidence type="ECO:0000259" key="7">
    <source>
        <dbReference type="PROSITE" id="PS50970"/>
    </source>
</evidence>
<feature type="domain" description="Hcy-binding" evidence="7">
    <location>
        <begin position="1"/>
        <end position="94"/>
    </location>
</feature>
<keyword evidence="4" id="KW-0862">Zinc</keyword>
<dbReference type="PROSITE" id="PS50970">
    <property type="entry name" value="HCY"/>
    <property type="match status" value="1"/>
</dbReference>
<keyword evidence="1" id="KW-0489">Methyltransferase</keyword>
<reference evidence="8" key="1">
    <citation type="journal article" date="2023" name="Insect Mol. Biol.">
        <title>Genome sequencing provides insights into the evolution of gene families encoding plant cell wall-degrading enzymes in longhorned beetles.</title>
        <authorList>
            <person name="Shin N.R."/>
            <person name="Okamura Y."/>
            <person name="Kirsch R."/>
            <person name="Pauchet Y."/>
        </authorList>
    </citation>
    <scope>NUCLEOTIDE SEQUENCE</scope>
    <source>
        <strain evidence="8">RBIC_L_NR</strain>
    </source>
</reference>
<dbReference type="SUPFAM" id="SSF82282">
    <property type="entry name" value="Homocysteine S-methyltransferase"/>
    <property type="match status" value="1"/>
</dbReference>
<name>A0AAV8ZU80_9CUCU</name>
<dbReference type="Gene3D" id="3.20.20.330">
    <property type="entry name" value="Homocysteine-binding-like domain"/>
    <property type="match status" value="1"/>
</dbReference>
<keyword evidence="3" id="KW-0479">Metal-binding</keyword>
<dbReference type="PANTHER" id="PTHR46015">
    <property type="entry name" value="ZGC:172121"/>
    <property type="match status" value="1"/>
</dbReference>
<evidence type="ECO:0000256" key="2">
    <source>
        <dbReference type="ARBA" id="ARBA00022679"/>
    </source>
</evidence>
<dbReference type="GO" id="GO:0046872">
    <property type="term" value="F:metal ion binding"/>
    <property type="evidence" value="ECO:0007669"/>
    <property type="project" value="UniProtKB-KW"/>
</dbReference>
<dbReference type="InterPro" id="IPR036589">
    <property type="entry name" value="HCY_dom_sf"/>
</dbReference>
<accession>A0AAV8ZU80</accession>
<dbReference type="InterPro" id="IPR003726">
    <property type="entry name" value="HCY_dom"/>
</dbReference>
<evidence type="ECO:0000256" key="6">
    <source>
        <dbReference type="PROSITE-ProRule" id="PRU00333"/>
    </source>
</evidence>
<dbReference type="Pfam" id="PF02574">
    <property type="entry name" value="S-methyl_trans"/>
    <property type="match status" value="1"/>
</dbReference>
<dbReference type="EMBL" id="JANEYF010000322">
    <property type="protein sequence ID" value="KAJ8970694.1"/>
    <property type="molecule type" value="Genomic_DNA"/>
</dbReference>
<protein>
    <recommendedName>
        <fullName evidence="7">Hcy-binding domain-containing protein</fullName>
    </recommendedName>
</protein>
<comment type="pathway">
    <text evidence="5">Amino-acid biosynthesis; L-methionine biosynthesis via de novo pathway.</text>
</comment>
<keyword evidence="9" id="KW-1185">Reference proteome</keyword>
<comment type="caution">
    <text evidence="6">Lacks conserved residue(s) required for the propagation of feature annotation.</text>
</comment>
<dbReference type="GO" id="GO:0032259">
    <property type="term" value="P:methylation"/>
    <property type="evidence" value="ECO:0007669"/>
    <property type="project" value="UniProtKB-KW"/>
</dbReference>
<evidence type="ECO:0000256" key="5">
    <source>
        <dbReference type="ARBA" id="ARBA00034478"/>
    </source>
</evidence>
<sequence>MSSKPLIVGAVGPYGASLHDGSEYTGSYIKTTSVDTIKQWHIPRIKALVEAGVDLLALETIPCKVEAEMLVTLLKEQFPNTKAWLSFSVSVSIL</sequence>
<keyword evidence="2" id="KW-0808">Transferase</keyword>
<dbReference type="GO" id="GO:0008898">
    <property type="term" value="F:S-adenosylmethionine-homocysteine S-methyltransferase activity"/>
    <property type="evidence" value="ECO:0007669"/>
    <property type="project" value="TreeGrafter"/>
</dbReference>
<evidence type="ECO:0000256" key="4">
    <source>
        <dbReference type="ARBA" id="ARBA00022833"/>
    </source>
</evidence>
<evidence type="ECO:0000256" key="1">
    <source>
        <dbReference type="ARBA" id="ARBA00022603"/>
    </source>
</evidence>